<dbReference type="GeneID" id="89589739"/>
<evidence type="ECO:0000256" key="10">
    <source>
        <dbReference type="ARBA" id="ARBA00032441"/>
    </source>
</evidence>
<evidence type="ECO:0000256" key="1">
    <source>
        <dbReference type="ARBA" id="ARBA00004496"/>
    </source>
</evidence>
<dbReference type="Proteomes" id="UP000051658">
    <property type="component" value="Unassembled WGS sequence"/>
</dbReference>
<dbReference type="GO" id="GO:0005524">
    <property type="term" value="F:ATP binding"/>
    <property type="evidence" value="ECO:0007669"/>
    <property type="project" value="UniProtKB-KW"/>
</dbReference>
<protein>
    <recommendedName>
        <fullName evidence="3">tRNA threonylcarbamoyladenosine biosynthesis protein TsaE</fullName>
    </recommendedName>
    <alternativeName>
        <fullName evidence="10">t(6)A37 threonylcarbamoyladenosine biosynthesis protein TsaE</fullName>
    </alternativeName>
</protein>
<evidence type="ECO:0000256" key="9">
    <source>
        <dbReference type="ARBA" id="ARBA00022842"/>
    </source>
</evidence>
<evidence type="ECO:0000256" key="6">
    <source>
        <dbReference type="ARBA" id="ARBA00022723"/>
    </source>
</evidence>
<keyword evidence="5" id="KW-0819">tRNA processing</keyword>
<comment type="similarity">
    <text evidence="2">Belongs to the TsaE family.</text>
</comment>
<dbReference type="InterPro" id="IPR003442">
    <property type="entry name" value="T6A_TsaE"/>
</dbReference>
<dbReference type="Pfam" id="PF02367">
    <property type="entry name" value="TsaE"/>
    <property type="match status" value="1"/>
</dbReference>
<keyword evidence="9" id="KW-0460">Magnesium</keyword>
<gene>
    <name evidence="11" type="ORF">IV74_GL001239</name>
</gene>
<comment type="caution">
    <text evidence="11">The sequence shown here is derived from an EMBL/GenBank/DDBJ whole genome shotgun (WGS) entry which is preliminary data.</text>
</comment>
<evidence type="ECO:0000256" key="2">
    <source>
        <dbReference type="ARBA" id="ARBA00007599"/>
    </source>
</evidence>
<evidence type="ECO:0000256" key="5">
    <source>
        <dbReference type="ARBA" id="ARBA00022694"/>
    </source>
</evidence>
<keyword evidence="6" id="KW-0479">Metal-binding</keyword>
<dbReference type="eggNOG" id="COG0802">
    <property type="taxonomic scope" value="Bacteria"/>
</dbReference>
<reference evidence="11 12" key="1">
    <citation type="journal article" date="2015" name="Genome Announc.">
        <title>Expanding the biotechnology potential of lactobacilli through comparative genomics of 213 strains and associated genera.</title>
        <authorList>
            <person name="Sun Z."/>
            <person name="Harris H.M."/>
            <person name="McCann A."/>
            <person name="Guo C."/>
            <person name="Argimon S."/>
            <person name="Zhang W."/>
            <person name="Yang X."/>
            <person name="Jeffery I.B."/>
            <person name="Cooney J.C."/>
            <person name="Kagawa T.F."/>
            <person name="Liu W."/>
            <person name="Song Y."/>
            <person name="Salvetti E."/>
            <person name="Wrobel A."/>
            <person name="Rasinkangas P."/>
            <person name="Parkhill J."/>
            <person name="Rea M.C."/>
            <person name="O'Sullivan O."/>
            <person name="Ritari J."/>
            <person name="Douillard F.P."/>
            <person name="Paul Ross R."/>
            <person name="Yang R."/>
            <person name="Briner A.E."/>
            <person name="Felis G.E."/>
            <person name="de Vos W.M."/>
            <person name="Barrangou R."/>
            <person name="Klaenhammer T.R."/>
            <person name="Caufield P.W."/>
            <person name="Cui Y."/>
            <person name="Zhang H."/>
            <person name="O'Toole P.W."/>
        </authorList>
    </citation>
    <scope>NUCLEOTIDE SEQUENCE [LARGE SCALE GENOMIC DNA]</scope>
    <source>
        <strain evidence="11 12">DSM 20623</strain>
    </source>
</reference>
<dbReference type="EMBL" id="JQBS01000001">
    <property type="protein sequence ID" value="KRN57981.1"/>
    <property type="molecule type" value="Genomic_DNA"/>
</dbReference>
<dbReference type="SUPFAM" id="SSF52540">
    <property type="entry name" value="P-loop containing nucleoside triphosphate hydrolases"/>
    <property type="match status" value="1"/>
</dbReference>
<dbReference type="InterPro" id="IPR027417">
    <property type="entry name" value="P-loop_NTPase"/>
</dbReference>
<comment type="subcellular location">
    <subcellularLocation>
        <location evidence="1">Cytoplasm</location>
    </subcellularLocation>
</comment>
<dbReference type="AlphaFoldDB" id="A0A0R2I9B4"/>
<name>A0A0R2I9B4_CARDV</name>
<dbReference type="NCBIfam" id="TIGR00150">
    <property type="entry name" value="T6A_YjeE"/>
    <property type="match status" value="1"/>
</dbReference>
<evidence type="ECO:0000256" key="3">
    <source>
        <dbReference type="ARBA" id="ARBA00019010"/>
    </source>
</evidence>
<keyword evidence="12" id="KW-1185">Reference proteome</keyword>
<dbReference type="GO" id="GO:0002949">
    <property type="term" value="P:tRNA threonylcarbamoyladenosine modification"/>
    <property type="evidence" value="ECO:0007669"/>
    <property type="project" value="InterPro"/>
</dbReference>
<dbReference type="RefSeq" id="WP_034568224.1">
    <property type="nucleotide sequence ID" value="NZ_JQBS01000001.1"/>
</dbReference>
<dbReference type="PANTHER" id="PTHR33540:SF2">
    <property type="entry name" value="TRNA THREONYLCARBAMOYLADENOSINE BIOSYNTHESIS PROTEIN TSAE"/>
    <property type="match status" value="1"/>
</dbReference>
<keyword evidence="4" id="KW-0963">Cytoplasm</keyword>
<sequence length="155" mass="17482">MRTKHAKNEAETKEIAKSLADFLKEGSVLLLEGNLGAGKTTFTKGIAEGLGIKEVIKSPTYTLIREYQSGRLPLYHMDVYRLEEVGGDELGLEEYFQGEGVSIVEWATFIPEDLPKEFLKIKLVPMGEDFSERNLVFEPVGAQYEQIVANYFEDK</sequence>
<evidence type="ECO:0000256" key="8">
    <source>
        <dbReference type="ARBA" id="ARBA00022840"/>
    </source>
</evidence>
<keyword evidence="8" id="KW-0067">ATP-binding</keyword>
<evidence type="ECO:0000313" key="11">
    <source>
        <dbReference type="EMBL" id="KRN57981.1"/>
    </source>
</evidence>
<evidence type="ECO:0000256" key="4">
    <source>
        <dbReference type="ARBA" id="ARBA00022490"/>
    </source>
</evidence>
<dbReference type="Gene3D" id="3.40.50.300">
    <property type="entry name" value="P-loop containing nucleotide triphosphate hydrolases"/>
    <property type="match status" value="1"/>
</dbReference>
<accession>A0A0R2I9B4</accession>
<dbReference type="PATRIC" id="fig|1449336.4.peg.1265"/>
<dbReference type="PANTHER" id="PTHR33540">
    <property type="entry name" value="TRNA THREONYLCARBAMOYLADENOSINE BIOSYNTHESIS PROTEIN TSAE"/>
    <property type="match status" value="1"/>
</dbReference>
<keyword evidence="7" id="KW-0547">Nucleotide-binding</keyword>
<proteinExistence type="inferred from homology"/>
<evidence type="ECO:0000313" key="12">
    <source>
        <dbReference type="Proteomes" id="UP000051658"/>
    </source>
</evidence>
<organism evidence="11 12">
    <name type="scientific">Carnobacterium divergens DSM 20623</name>
    <dbReference type="NCBI Taxonomy" id="1449336"/>
    <lineage>
        <taxon>Bacteria</taxon>
        <taxon>Bacillati</taxon>
        <taxon>Bacillota</taxon>
        <taxon>Bacilli</taxon>
        <taxon>Lactobacillales</taxon>
        <taxon>Carnobacteriaceae</taxon>
        <taxon>Carnobacterium</taxon>
    </lineage>
</organism>
<dbReference type="GO" id="GO:0046872">
    <property type="term" value="F:metal ion binding"/>
    <property type="evidence" value="ECO:0007669"/>
    <property type="project" value="UniProtKB-KW"/>
</dbReference>
<evidence type="ECO:0000256" key="7">
    <source>
        <dbReference type="ARBA" id="ARBA00022741"/>
    </source>
</evidence>
<dbReference type="GO" id="GO:0005737">
    <property type="term" value="C:cytoplasm"/>
    <property type="evidence" value="ECO:0007669"/>
    <property type="project" value="UniProtKB-SubCell"/>
</dbReference>